<keyword evidence="4" id="KW-0808">Transferase</keyword>
<comment type="caution">
    <text evidence="6">The sequence shown here is derived from an EMBL/GenBank/DDBJ whole genome shotgun (WGS) entry which is preliminary data.</text>
</comment>
<protein>
    <recommendedName>
        <fullName evidence="2">starch synthase</fullName>
        <ecNumber evidence="2">2.4.1.21</ecNumber>
    </recommendedName>
</protein>
<dbReference type="EC" id="2.4.1.21" evidence="2"/>
<accession>A0A558CZN9</accession>
<proteinExistence type="predicted"/>
<keyword evidence="3" id="KW-0328">Glycosyltransferase</keyword>
<dbReference type="Pfam" id="PF08323">
    <property type="entry name" value="Glyco_transf_5"/>
    <property type="match status" value="1"/>
</dbReference>
<dbReference type="PANTHER" id="PTHR45825:SF11">
    <property type="entry name" value="ALPHA AMYLASE DOMAIN-CONTAINING PROTEIN"/>
    <property type="match status" value="1"/>
</dbReference>
<dbReference type="InterPro" id="IPR013534">
    <property type="entry name" value="Starch_synth_cat_dom"/>
</dbReference>
<evidence type="ECO:0000313" key="6">
    <source>
        <dbReference type="EMBL" id="TVT54227.1"/>
    </source>
</evidence>
<feature type="domain" description="Starch synthase catalytic" evidence="5">
    <location>
        <begin position="11"/>
        <end position="217"/>
    </location>
</feature>
<dbReference type="PANTHER" id="PTHR45825">
    <property type="entry name" value="GRANULE-BOUND STARCH SYNTHASE 1, CHLOROPLASTIC/AMYLOPLASTIC"/>
    <property type="match status" value="1"/>
</dbReference>
<evidence type="ECO:0000256" key="1">
    <source>
        <dbReference type="ARBA" id="ARBA00001478"/>
    </source>
</evidence>
<dbReference type="Proteomes" id="UP000317355">
    <property type="component" value="Unassembled WGS sequence"/>
</dbReference>
<evidence type="ECO:0000313" key="7">
    <source>
        <dbReference type="Proteomes" id="UP000317355"/>
    </source>
</evidence>
<dbReference type="SUPFAM" id="SSF53756">
    <property type="entry name" value="UDP-Glycosyltransferase/glycogen phosphorylase"/>
    <property type="match status" value="1"/>
</dbReference>
<evidence type="ECO:0000256" key="3">
    <source>
        <dbReference type="ARBA" id="ARBA00022676"/>
    </source>
</evidence>
<gene>
    <name evidence="6" type="ORF">FHK82_10655</name>
</gene>
<dbReference type="AlphaFoldDB" id="A0A558CZN9"/>
<sequence>MKSDLSPTPLRILVAANEAQSVTGIGDIAEFVTTLTSTLGAMGHDIRLVLPAYPQLLATADQFTPLSRVCLLGAQNDARLLQGKLNQDVTLYLVDIPGQFDKLTSQKVSGLNFGLFSRVVTLMAINQTGLNWQPDLLHCNGWQSALAIAMLAGEWSRPATVYTLHQTQHPLFTSDQIVPLSIPVEILKSGALSVDGQFSYERGALMMADHITTPSPGFGIGLLDGKIDYPLGSLLKSKLERFSSVPAGIDYHRWSPTTDPHIEQHYDSSSFELKRINRQRLLSEFDISLDEKGLLIGYIGNTISAAEAQLIAELLSQLQQFTSIHLLALVSGEPDCLQPLMPYRKTATPSATIQFGENEKLNHRLMAGCDSLLLPSLTYPSPLLAQCALSYGTVPIVHATDSMLEILTDATPANLLHGVATAFLYSDHTLEQLLSALTRIQRFNSKPEIWWQKLALHGMDQSFHPSETAHGYLDIYQHAIDNPAPALATG</sequence>
<comment type="catalytic activity">
    <reaction evidence="1">
        <text>[(1-&gt;4)-alpha-D-glucosyl](n) + ADP-alpha-D-glucose = [(1-&gt;4)-alpha-D-glucosyl](n+1) + ADP + H(+)</text>
        <dbReference type="Rhea" id="RHEA:18189"/>
        <dbReference type="Rhea" id="RHEA-COMP:9584"/>
        <dbReference type="Rhea" id="RHEA-COMP:9587"/>
        <dbReference type="ChEBI" id="CHEBI:15378"/>
        <dbReference type="ChEBI" id="CHEBI:15444"/>
        <dbReference type="ChEBI" id="CHEBI:57498"/>
        <dbReference type="ChEBI" id="CHEBI:456216"/>
        <dbReference type="EC" id="2.4.1.21"/>
    </reaction>
</comment>
<dbReference type="GO" id="GO:0009011">
    <property type="term" value="F:alpha-1,4-glucan glucosyltransferase (ADP-glucose donor) activity"/>
    <property type="evidence" value="ECO:0007669"/>
    <property type="project" value="UniProtKB-EC"/>
</dbReference>
<dbReference type="Gene3D" id="3.40.50.2000">
    <property type="entry name" value="Glycogen Phosphorylase B"/>
    <property type="match status" value="2"/>
</dbReference>
<reference evidence="6 7" key="1">
    <citation type="submission" date="2019-07" db="EMBL/GenBank/DDBJ databases">
        <title>The pathways for chlorine oxyanion respiration interact through the shared metabolite chlorate.</title>
        <authorList>
            <person name="Barnum T.P."/>
            <person name="Cheng Y."/>
            <person name="Hill K.A."/>
            <person name="Lucas L.N."/>
            <person name="Carlson H.K."/>
            <person name="Coates J.D."/>
        </authorList>
    </citation>
    <scope>NUCLEOTIDE SEQUENCE [LARGE SCALE GENOMIC DNA]</scope>
    <source>
        <strain evidence="6">BK-3</strain>
    </source>
</reference>
<name>A0A558CZN9_9GAMM</name>
<evidence type="ECO:0000259" key="5">
    <source>
        <dbReference type="Pfam" id="PF08323"/>
    </source>
</evidence>
<organism evidence="6 7">
    <name type="scientific">Sedimenticola thiotaurini</name>
    <dbReference type="NCBI Taxonomy" id="1543721"/>
    <lineage>
        <taxon>Bacteria</taxon>
        <taxon>Pseudomonadati</taxon>
        <taxon>Pseudomonadota</taxon>
        <taxon>Gammaproteobacteria</taxon>
        <taxon>Chromatiales</taxon>
        <taxon>Sedimenticolaceae</taxon>
        <taxon>Sedimenticola</taxon>
    </lineage>
</organism>
<evidence type="ECO:0000256" key="2">
    <source>
        <dbReference type="ARBA" id="ARBA00012588"/>
    </source>
</evidence>
<evidence type="ECO:0000256" key="4">
    <source>
        <dbReference type="ARBA" id="ARBA00022679"/>
    </source>
</evidence>
<dbReference type="EMBL" id="VMRY01000042">
    <property type="protein sequence ID" value="TVT54227.1"/>
    <property type="molecule type" value="Genomic_DNA"/>
</dbReference>